<evidence type="ECO:0000259" key="1">
    <source>
        <dbReference type="Pfam" id="PF05685"/>
    </source>
</evidence>
<dbReference type="SUPFAM" id="SSF52980">
    <property type="entry name" value="Restriction endonuclease-like"/>
    <property type="match status" value="1"/>
</dbReference>
<gene>
    <name evidence="2" type="ORF">KIH74_08390</name>
</gene>
<name>A0ABS5TFG8_9ACTN</name>
<dbReference type="PANTHER" id="PTHR35400">
    <property type="entry name" value="SLR1083 PROTEIN"/>
    <property type="match status" value="1"/>
</dbReference>
<dbReference type="Proteomes" id="UP001197247">
    <property type="component" value="Unassembled WGS sequence"/>
</dbReference>
<accession>A0ABS5TFG8</accession>
<keyword evidence="2" id="KW-0378">Hydrolase</keyword>
<sequence length="218" mass="24022">MALSTGHRHLHGYACRRTVPGQGRGGLQMVETIADQRARVLRMWNELDVPENFLVAQVTPEGVLMSPPAAPQHSSTVDELNRILVEASNRSYRVHQTKGMWVAAQPAIFVPDFMVVARGLPPGDISSEDTLLVAEITSPSNVRNDRVVKYHAYAKGGVAQYLLIDPVDEDDPSVTLFSEPSGDEYTRAVRVPYGESLTVEQPFPIVIDTGLFPLDDEE</sequence>
<keyword evidence="2" id="KW-0255">Endonuclease</keyword>
<dbReference type="InterPro" id="IPR011335">
    <property type="entry name" value="Restrct_endonuc-II-like"/>
</dbReference>
<comment type="caution">
    <text evidence="2">The sequence shown here is derived from an EMBL/GenBank/DDBJ whole genome shotgun (WGS) entry which is preliminary data.</text>
</comment>
<dbReference type="EMBL" id="JAHBAY010000003">
    <property type="protein sequence ID" value="MBT0768941.1"/>
    <property type="molecule type" value="Genomic_DNA"/>
</dbReference>
<keyword evidence="3" id="KW-1185">Reference proteome</keyword>
<evidence type="ECO:0000313" key="2">
    <source>
        <dbReference type="EMBL" id="MBT0768941.1"/>
    </source>
</evidence>
<dbReference type="Pfam" id="PF05685">
    <property type="entry name" value="Uma2"/>
    <property type="match status" value="1"/>
</dbReference>
<keyword evidence="2" id="KW-0540">Nuclease</keyword>
<dbReference type="CDD" id="cd06260">
    <property type="entry name" value="DUF820-like"/>
    <property type="match status" value="1"/>
</dbReference>
<dbReference type="GO" id="GO:0004519">
    <property type="term" value="F:endonuclease activity"/>
    <property type="evidence" value="ECO:0007669"/>
    <property type="project" value="UniProtKB-KW"/>
</dbReference>
<evidence type="ECO:0000313" key="3">
    <source>
        <dbReference type="Proteomes" id="UP001197247"/>
    </source>
</evidence>
<protein>
    <submittedName>
        <fullName evidence="2">Uma2 family endonuclease</fullName>
    </submittedName>
</protein>
<reference evidence="2 3" key="1">
    <citation type="submission" date="2021-05" db="EMBL/GenBank/DDBJ databases">
        <title>Kineosporia and Streptomyces sp. nov. two new marine actinobacteria isolated from Coral.</title>
        <authorList>
            <person name="Buangrab K."/>
            <person name="Sutthacheep M."/>
            <person name="Yeemin T."/>
            <person name="Harunari E."/>
            <person name="Igarashi Y."/>
            <person name="Kanchanasin P."/>
            <person name="Tanasupawat S."/>
            <person name="Phongsopitanun W."/>
        </authorList>
    </citation>
    <scope>NUCLEOTIDE SEQUENCE [LARGE SCALE GENOMIC DNA]</scope>
    <source>
        <strain evidence="2 3">J2-2</strain>
    </source>
</reference>
<organism evidence="2 3">
    <name type="scientific">Kineosporia corallincola</name>
    <dbReference type="NCBI Taxonomy" id="2835133"/>
    <lineage>
        <taxon>Bacteria</taxon>
        <taxon>Bacillati</taxon>
        <taxon>Actinomycetota</taxon>
        <taxon>Actinomycetes</taxon>
        <taxon>Kineosporiales</taxon>
        <taxon>Kineosporiaceae</taxon>
        <taxon>Kineosporia</taxon>
    </lineage>
</organism>
<feature type="domain" description="Putative restriction endonuclease" evidence="1">
    <location>
        <begin position="63"/>
        <end position="204"/>
    </location>
</feature>
<dbReference type="PANTHER" id="PTHR35400:SF3">
    <property type="entry name" value="SLL1072 PROTEIN"/>
    <property type="match status" value="1"/>
</dbReference>
<proteinExistence type="predicted"/>
<dbReference type="InterPro" id="IPR008538">
    <property type="entry name" value="Uma2"/>
</dbReference>
<dbReference type="InterPro" id="IPR012296">
    <property type="entry name" value="Nuclease_put_TT1808"/>
</dbReference>
<dbReference type="Gene3D" id="3.90.1570.10">
    <property type="entry name" value="tt1808, chain A"/>
    <property type="match status" value="1"/>
</dbReference>
<dbReference type="RefSeq" id="WP_214155238.1">
    <property type="nucleotide sequence ID" value="NZ_JAHBAY010000003.1"/>
</dbReference>